<dbReference type="EC" id="3.2.1.52" evidence="7"/>
<dbReference type="GO" id="GO:0005975">
    <property type="term" value="P:carbohydrate metabolic process"/>
    <property type="evidence" value="ECO:0007669"/>
    <property type="project" value="InterPro"/>
</dbReference>
<dbReference type="InterPro" id="IPR029018">
    <property type="entry name" value="Hex-like_dom2"/>
</dbReference>
<dbReference type="InterPro" id="IPR015883">
    <property type="entry name" value="Glyco_hydro_20_cat"/>
</dbReference>
<dbReference type="GO" id="GO:0016231">
    <property type="term" value="F:beta-N-acetylglucosaminidase activity"/>
    <property type="evidence" value="ECO:0007669"/>
    <property type="project" value="TreeGrafter"/>
</dbReference>
<comment type="similarity">
    <text evidence="2 7">Belongs to the glycosyl hydrolase 20 family.</text>
</comment>
<evidence type="ECO:0000256" key="7">
    <source>
        <dbReference type="PIRNR" id="PIRNR001093"/>
    </source>
</evidence>
<evidence type="ECO:0000256" key="4">
    <source>
        <dbReference type="ARBA" id="ARBA00022801"/>
    </source>
</evidence>
<dbReference type="GO" id="GO:0005886">
    <property type="term" value="C:plasma membrane"/>
    <property type="evidence" value="ECO:0007669"/>
    <property type="project" value="TreeGrafter"/>
</dbReference>
<evidence type="ECO:0000256" key="5">
    <source>
        <dbReference type="ARBA" id="ARBA00023180"/>
    </source>
</evidence>
<evidence type="ECO:0000256" key="2">
    <source>
        <dbReference type="ARBA" id="ARBA00006285"/>
    </source>
</evidence>
<dbReference type="InterPro" id="IPR029019">
    <property type="entry name" value="HEX_eukaryotic_N"/>
</dbReference>
<dbReference type="SUPFAM" id="SSF55545">
    <property type="entry name" value="beta-N-acetylhexosaminidase-like domain"/>
    <property type="match status" value="1"/>
</dbReference>
<keyword evidence="4 7" id="KW-0378">Hydrolase</keyword>
<sequence>MPKFNRVRYTNLTDGSTAMRRWICYRTITNLKNFFVNSKSAKYLLAILVTILTIQQICFMYTEPSSPDIAQNIRGLWTYKCMKNRCRKTQFTGKDGEDSGQISLNVCKLTCGDPPGSLWPMPTGKVQIQRQLVAINPNNIIMEDEPPGNQEMNTQNGKVYLALRGSFSTRLLTETVGKPIKADGGYEFHLTLQIQDTSVDKPTLNMDESYQLKVETDNDKKLVQGTIIAKTYFGARHATETLNQLIVYDDVSRKLVMPGSIEIFDQPVYKYRALMLDTSRNFISIEAIRRTIDGMASVKMNVLHWHITDSHSFPLESKMFPQLTIYGAYGPDQFYSQKEVKSLVEFARWKGVKIVPEFDSPAHVGEGWQWADNTLIGFNAQPWFKICNEAPCGLVNPISDRVFEMLQGILSEMHDLFDISEVFHMGGDEVNLLTWKDDKEIQAYMKKRQWDDKSSLFRLWGDFHKRTYSILQKVTATSPRAILWTSKLTGQEYIDEILDKKHYIIHVWSNATLAEKNIEQINQIRLLAKKGYQMIFSNSDALYLDCGFGGWVTDGHNWCSPYKTWQQLYSNDMVAILKDITRNEYKPEMDRLIYGASAAMWTEQVDEHNLDGRVWPRLAALAERLWTNPSTPWQVAEFRFLHQRERLVRYGIHPEALQPLWCRQNEGDCPDTTPKPRK</sequence>
<name>A0A0C5CUE7_NILLU</name>
<dbReference type="InterPro" id="IPR025705">
    <property type="entry name" value="Beta_hexosaminidase_sua/sub"/>
</dbReference>
<dbReference type="SUPFAM" id="SSF51445">
    <property type="entry name" value="(Trans)glycosidases"/>
    <property type="match status" value="1"/>
</dbReference>
<dbReference type="Pfam" id="PF00728">
    <property type="entry name" value="Glyco_hydro_20"/>
    <property type="match status" value="1"/>
</dbReference>
<evidence type="ECO:0000256" key="6">
    <source>
        <dbReference type="ARBA" id="ARBA00023295"/>
    </source>
</evidence>
<evidence type="ECO:0000259" key="10">
    <source>
        <dbReference type="Pfam" id="PF14845"/>
    </source>
</evidence>
<feature type="domain" description="Beta-hexosaminidase eukaryotic type N-terminal" evidence="10">
    <location>
        <begin position="118"/>
        <end position="245"/>
    </location>
</feature>
<dbReference type="EMBL" id="KM217122">
    <property type="protein sequence ID" value="AJO25047.1"/>
    <property type="molecule type" value="mRNA"/>
</dbReference>
<dbReference type="OrthoDB" id="428480at2759"/>
<keyword evidence="5" id="KW-0325">Glycoprotein</keyword>
<dbReference type="Gene3D" id="3.30.379.10">
    <property type="entry name" value="Chitobiase/beta-hexosaminidase domain 2-like"/>
    <property type="match status" value="1"/>
</dbReference>
<evidence type="ECO:0000256" key="8">
    <source>
        <dbReference type="PIRSR" id="PIRSR001093-1"/>
    </source>
</evidence>
<feature type="active site" description="Proton donor" evidence="8">
    <location>
        <position position="429"/>
    </location>
</feature>
<dbReference type="PIRSF" id="PIRSF001093">
    <property type="entry name" value="B-hxosamndse_ab_euk"/>
    <property type="match status" value="1"/>
</dbReference>
<dbReference type="InterPro" id="IPR017853">
    <property type="entry name" value="GH"/>
</dbReference>
<accession>A0A0C5CUE7</accession>
<protein>
    <recommendedName>
        <fullName evidence="7">Beta-hexosaminidase</fullName>
        <ecNumber evidence="7">3.2.1.52</ecNumber>
    </recommendedName>
</protein>
<proteinExistence type="evidence at transcript level"/>
<dbReference type="PRINTS" id="PR00738">
    <property type="entry name" value="GLHYDRLASE20"/>
</dbReference>
<keyword evidence="6 7" id="KW-0326">Glycosidase</keyword>
<dbReference type="GO" id="GO:0030203">
    <property type="term" value="P:glycosaminoglycan metabolic process"/>
    <property type="evidence" value="ECO:0007669"/>
    <property type="project" value="TreeGrafter"/>
</dbReference>
<evidence type="ECO:0000256" key="1">
    <source>
        <dbReference type="ARBA" id="ARBA00001231"/>
    </source>
</evidence>
<dbReference type="PANTHER" id="PTHR22600">
    <property type="entry name" value="BETA-HEXOSAMINIDASE"/>
    <property type="match status" value="1"/>
</dbReference>
<dbReference type="PANTHER" id="PTHR22600:SF26">
    <property type="entry name" value="BETA-N-ACETYLHEXOSAMINIDASE"/>
    <property type="match status" value="1"/>
</dbReference>
<keyword evidence="3" id="KW-0732">Signal</keyword>
<dbReference type="FunFam" id="3.20.20.80:FF:000063">
    <property type="entry name" value="Beta-hexosaminidase"/>
    <property type="match status" value="1"/>
</dbReference>
<evidence type="ECO:0000313" key="11">
    <source>
        <dbReference type="EMBL" id="AJO25047.1"/>
    </source>
</evidence>
<dbReference type="Pfam" id="PF14845">
    <property type="entry name" value="Glycohydro_20b2"/>
    <property type="match status" value="1"/>
</dbReference>
<reference evidence="11" key="1">
    <citation type="journal article" date="2015" name="Insect Mol. Biol.">
        <title>Chitinase-like gene family in the brown planthopper, Nilaparvata lugens.</title>
        <authorList>
            <person name="Xi Y."/>
            <person name="Pan P.L."/>
            <person name="Ye Y.X."/>
            <person name="Yu B."/>
            <person name="Xu H.J."/>
            <person name="Zhang C.X."/>
        </authorList>
    </citation>
    <scope>NUCLEOTIDE SEQUENCE</scope>
    <source>
        <strain evidence="11">2</strain>
    </source>
</reference>
<comment type="catalytic activity">
    <reaction evidence="1 7">
        <text>Hydrolysis of terminal non-reducing N-acetyl-D-hexosamine residues in N-acetyl-beta-D-hexosaminides.</text>
        <dbReference type="EC" id="3.2.1.52"/>
    </reaction>
</comment>
<evidence type="ECO:0000259" key="9">
    <source>
        <dbReference type="Pfam" id="PF00728"/>
    </source>
</evidence>
<dbReference type="Gene3D" id="3.20.20.80">
    <property type="entry name" value="Glycosidases"/>
    <property type="match status" value="1"/>
</dbReference>
<dbReference type="CDD" id="cd06562">
    <property type="entry name" value="GH20_HexA_HexB-like"/>
    <property type="match status" value="1"/>
</dbReference>
<evidence type="ECO:0000256" key="3">
    <source>
        <dbReference type="ARBA" id="ARBA00022729"/>
    </source>
</evidence>
<organism evidence="11">
    <name type="scientific">Nilaparvata lugens</name>
    <name type="common">Brown planthopper</name>
    <dbReference type="NCBI Taxonomy" id="108931"/>
    <lineage>
        <taxon>Eukaryota</taxon>
        <taxon>Metazoa</taxon>
        <taxon>Ecdysozoa</taxon>
        <taxon>Arthropoda</taxon>
        <taxon>Hexapoda</taxon>
        <taxon>Insecta</taxon>
        <taxon>Pterygota</taxon>
        <taxon>Neoptera</taxon>
        <taxon>Paraneoptera</taxon>
        <taxon>Hemiptera</taxon>
        <taxon>Auchenorrhyncha</taxon>
        <taxon>Fulgoroidea</taxon>
        <taxon>Delphacidae</taxon>
        <taxon>Delphacinae</taxon>
        <taxon>Nilaparvata</taxon>
    </lineage>
</organism>
<dbReference type="AlphaFoldDB" id="A0A0C5CUE7"/>
<feature type="domain" description="Glycoside hydrolase family 20 catalytic" evidence="9">
    <location>
        <begin position="269"/>
        <end position="628"/>
    </location>
</feature>